<sequence length="64" mass="7269">MHEWLLHWLSLIECSKHRNGMISFLILCSKVWLPVSLIIVLLSWVCMTSPTGSVGFTLRVLGQS</sequence>
<protein>
    <submittedName>
        <fullName evidence="2">Uncharacterized protein</fullName>
    </submittedName>
</protein>
<feature type="transmembrane region" description="Helical" evidence="1">
    <location>
        <begin position="21"/>
        <end position="45"/>
    </location>
</feature>
<evidence type="ECO:0000256" key="1">
    <source>
        <dbReference type="SAM" id="Phobius"/>
    </source>
</evidence>
<proteinExistence type="predicted"/>
<reference evidence="2" key="2">
    <citation type="journal article" date="2015" name="Data Brief">
        <title>Shoot transcriptome of the giant reed, Arundo donax.</title>
        <authorList>
            <person name="Barrero R.A."/>
            <person name="Guerrero F.D."/>
            <person name="Moolhuijzen P."/>
            <person name="Goolsby J.A."/>
            <person name="Tidwell J."/>
            <person name="Bellgard S.E."/>
            <person name="Bellgard M.I."/>
        </authorList>
    </citation>
    <scope>NUCLEOTIDE SEQUENCE</scope>
    <source>
        <tissue evidence="2">Shoot tissue taken approximately 20 cm above the soil surface</tissue>
    </source>
</reference>
<dbReference type="EMBL" id="GBRH01245934">
    <property type="protein sequence ID" value="JAD51961.1"/>
    <property type="molecule type" value="Transcribed_RNA"/>
</dbReference>
<organism evidence="2">
    <name type="scientific">Arundo donax</name>
    <name type="common">Giant reed</name>
    <name type="synonym">Donax arundinaceus</name>
    <dbReference type="NCBI Taxonomy" id="35708"/>
    <lineage>
        <taxon>Eukaryota</taxon>
        <taxon>Viridiplantae</taxon>
        <taxon>Streptophyta</taxon>
        <taxon>Embryophyta</taxon>
        <taxon>Tracheophyta</taxon>
        <taxon>Spermatophyta</taxon>
        <taxon>Magnoliopsida</taxon>
        <taxon>Liliopsida</taxon>
        <taxon>Poales</taxon>
        <taxon>Poaceae</taxon>
        <taxon>PACMAD clade</taxon>
        <taxon>Arundinoideae</taxon>
        <taxon>Arundineae</taxon>
        <taxon>Arundo</taxon>
    </lineage>
</organism>
<dbReference type="AlphaFoldDB" id="A0A0A9ALC7"/>
<evidence type="ECO:0000313" key="2">
    <source>
        <dbReference type="EMBL" id="JAD51961.1"/>
    </source>
</evidence>
<keyword evidence="1" id="KW-0812">Transmembrane</keyword>
<accession>A0A0A9ALC7</accession>
<keyword evidence="1" id="KW-1133">Transmembrane helix</keyword>
<keyword evidence="1" id="KW-0472">Membrane</keyword>
<reference evidence="2" key="1">
    <citation type="submission" date="2014-09" db="EMBL/GenBank/DDBJ databases">
        <authorList>
            <person name="Magalhaes I.L.F."/>
            <person name="Oliveira U."/>
            <person name="Santos F.R."/>
            <person name="Vidigal T.H.D.A."/>
            <person name="Brescovit A.D."/>
            <person name="Santos A.J."/>
        </authorList>
    </citation>
    <scope>NUCLEOTIDE SEQUENCE</scope>
    <source>
        <tissue evidence="2">Shoot tissue taken approximately 20 cm above the soil surface</tissue>
    </source>
</reference>
<name>A0A0A9ALC7_ARUDO</name>